<evidence type="ECO:0000256" key="2">
    <source>
        <dbReference type="ARBA" id="ARBA00022692"/>
    </source>
</evidence>
<evidence type="ECO:0000256" key="3">
    <source>
        <dbReference type="ARBA" id="ARBA00022989"/>
    </source>
</evidence>
<evidence type="ECO:0000259" key="6">
    <source>
        <dbReference type="Pfam" id="PF01284"/>
    </source>
</evidence>
<evidence type="ECO:0000256" key="4">
    <source>
        <dbReference type="ARBA" id="ARBA00023136"/>
    </source>
</evidence>
<dbReference type="EMBL" id="MCFD01000005">
    <property type="protein sequence ID" value="ORX70992.1"/>
    <property type="molecule type" value="Genomic_DNA"/>
</dbReference>
<comment type="caution">
    <text evidence="7">The sequence shown here is derived from an EMBL/GenBank/DDBJ whole genome shotgun (WGS) entry which is preliminary data.</text>
</comment>
<evidence type="ECO:0000313" key="8">
    <source>
        <dbReference type="Proteomes" id="UP000193922"/>
    </source>
</evidence>
<dbReference type="GeneID" id="63800134"/>
<keyword evidence="4 5" id="KW-0472">Membrane</keyword>
<dbReference type="RefSeq" id="XP_040744571.1">
    <property type="nucleotide sequence ID" value="XM_040883486.1"/>
</dbReference>
<evidence type="ECO:0000256" key="5">
    <source>
        <dbReference type="SAM" id="Phobius"/>
    </source>
</evidence>
<feature type="transmembrane region" description="Helical" evidence="5">
    <location>
        <begin position="12"/>
        <end position="31"/>
    </location>
</feature>
<dbReference type="Proteomes" id="UP000193922">
    <property type="component" value="Unassembled WGS sequence"/>
</dbReference>
<feature type="transmembrane region" description="Helical" evidence="5">
    <location>
        <begin position="81"/>
        <end position="102"/>
    </location>
</feature>
<evidence type="ECO:0000256" key="1">
    <source>
        <dbReference type="ARBA" id="ARBA00004141"/>
    </source>
</evidence>
<protein>
    <recommendedName>
        <fullName evidence="6">MARVEL domain-containing protein</fullName>
    </recommendedName>
</protein>
<reference evidence="7 8" key="1">
    <citation type="submission" date="2016-07" db="EMBL/GenBank/DDBJ databases">
        <title>Pervasive Adenine N6-methylation of Active Genes in Fungi.</title>
        <authorList>
            <consortium name="DOE Joint Genome Institute"/>
            <person name="Mondo S.J."/>
            <person name="Dannebaum R.O."/>
            <person name="Kuo R.C."/>
            <person name="Labutti K."/>
            <person name="Haridas S."/>
            <person name="Kuo A."/>
            <person name="Salamov A."/>
            <person name="Ahrendt S.R."/>
            <person name="Lipzen A."/>
            <person name="Sullivan W."/>
            <person name="Andreopoulos W.B."/>
            <person name="Clum A."/>
            <person name="Lindquist E."/>
            <person name="Daum C."/>
            <person name="Ramamoorthy G.K."/>
            <person name="Gryganskyi A."/>
            <person name="Culley D."/>
            <person name="Magnuson J.K."/>
            <person name="James T.Y."/>
            <person name="O'Malley M.A."/>
            <person name="Stajich J.E."/>
            <person name="Spatafora J.W."/>
            <person name="Visel A."/>
            <person name="Grigoriev I.V."/>
        </authorList>
    </citation>
    <scope>NUCLEOTIDE SEQUENCE [LARGE SCALE GENOMIC DNA]</scope>
    <source>
        <strain evidence="7 8">ATCC 12442</strain>
    </source>
</reference>
<accession>A0A1Y1WC34</accession>
<dbReference type="OrthoDB" id="5583062at2759"/>
<proteinExistence type="predicted"/>
<dbReference type="InterPro" id="IPR008253">
    <property type="entry name" value="Marvel"/>
</dbReference>
<sequence>MGYTYGLRIGRKALLGASFVLTLGVLIANSISLSFQRKNALPMHGVKGSSGWTMFVTVVGIIAIPIIALPTRLQKHVNRTGIELSALAVLTLFWFIASIAMATKSGEKWCLSRRQCHRVRAATAFSWLTFFAMFGCTVTVGLIARLQAKLGMPLFSSYTSDIQGNESNPEVAHAHLHASSIEKIFGLGDGPLYNSQYVATPENVAVGQSSLRPNGY</sequence>
<feature type="transmembrane region" description="Helical" evidence="5">
    <location>
        <begin position="122"/>
        <end position="144"/>
    </location>
</feature>
<name>A0A1Y1WC34_9FUNG</name>
<feature type="domain" description="MARVEL" evidence="6">
    <location>
        <begin position="14"/>
        <end position="135"/>
    </location>
</feature>
<keyword evidence="2 5" id="KW-0812">Transmembrane</keyword>
<dbReference type="GO" id="GO:0016020">
    <property type="term" value="C:membrane"/>
    <property type="evidence" value="ECO:0007669"/>
    <property type="project" value="UniProtKB-SubCell"/>
</dbReference>
<organism evidence="7 8">
    <name type="scientific">Linderina pennispora</name>
    <dbReference type="NCBI Taxonomy" id="61395"/>
    <lineage>
        <taxon>Eukaryota</taxon>
        <taxon>Fungi</taxon>
        <taxon>Fungi incertae sedis</taxon>
        <taxon>Zoopagomycota</taxon>
        <taxon>Kickxellomycotina</taxon>
        <taxon>Kickxellomycetes</taxon>
        <taxon>Kickxellales</taxon>
        <taxon>Kickxellaceae</taxon>
        <taxon>Linderina</taxon>
    </lineage>
</organism>
<dbReference type="AlphaFoldDB" id="A0A1Y1WC34"/>
<evidence type="ECO:0000313" key="7">
    <source>
        <dbReference type="EMBL" id="ORX70992.1"/>
    </source>
</evidence>
<feature type="transmembrane region" description="Helical" evidence="5">
    <location>
        <begin position="51"/>
        <end position="69"/>
    </location>
</feature>
<dbReference type="Pfam" id="PF01284">
    <property type="entry name" value="MARVEL"/>
    <property type="match status" value="1"/>
</dbReference>
<gene>
    <name evidence="7" type="ORF">DL89DRAFT_144411</name>
</gene>
<keyword evidence="8" id="KW-1185">Reference proteome</keyword>
<keyword evidence="3 5" id="KW-1133">Transmembrane helix</keyword>
<comment type="subcellular location">
    <subcellularLocation>
        <location evidence="1">Membrane</location>
        <topology evidence="1">Multi-pass membrane protein</topology>
    </subcellularLocation>
</comment>